<feature type="compositionally biased region" description="Acidic residues" evidence="1">
    <location>
        <begin position="223"/>
        <end position="232"/>
    </location>
</feature>
<feature type="compositionally biased region" description="Acidic residues" evidence="1">
    <location>
        <begin position="243"/>
        <end position="259"/>
    </location>
</feature>
<feature type="region of interest" description="Disordered" evidence="1">
    <location>
        <begin position="342"/>
        <end position="393"/>
    </location>
</feature>
<evidence type="ECO:0000313" key="3">
    <source>
        <dbReference type="EMBL" id="MXP10697.1"/>
    </source>
</evidence>
<dbReference type="EMBL" id="WTYR01000001">
    <property type="protein sequence ID" value="MXP10697.1"/>
    <property type="molecule type" value="Genomic_DNA"/>
</dbReference>
<accession>A0A6I4U8U3</accession>
<keyword evidence="2" id="KW-0812">Transmembrane</keyword>
<name>A0A6I4U8U3_9SPHN</name>
<feature type="transmembrane region" description="Helical" evidence="2">
    <location>
        <begin position="64"/>
        <end position="86"/>
    </location>
</feature>
<sequence length="393" mass="41285">METSSKSITQHPLFPAVVTMWFGATFGLCSLVIGRPTMESWVVASGLPQYLSAAQPPLGSTARVLVALLACGIGAVIGLALAAMLVRAKAPADALDIDGTTGAGDEDIAAPLADAEAIDADEGLEPLPALPAPATEVEKHDEAAESDDHDDHFALDDDYAEPVSAEADYGEGYRDDPEPEPEPAPDALAPFLRHDPDDGPRSPFSVFDELGPEVGIGPALKDEADETEDDAGPEQPVTVESDPVADYELEATAEADVEPEPAPPFAGSPPLPSNVHAIDPARMAQNGLPTSFARDDKPASNPAPSPIAASAAPAGQPRPQREDLFELSYLQLTERLAQAIARNPRAPERLRRQRASTAVSGPGIERLREMHARTAPANESRESSQEDRSSGAA</sequence>
<protein>
    <submittedName>
        <fullName evidence="3">Uncharacterized protein</fullName>
    </submittedName>
</protein>
<dbReference type="OrthoDB" id="7505157at2"/>
<keyword evidence="4" id="KW-1185">Reference proteome</keyword>
<feature type="region of interest" description="Disordered" evidence="1">
    <location>
        <begin position="135"/>
        <end position="155"/>
    </location>
</feature>
<evidence type="ECO:0000256" key="1">
    <source>
        <dbReference type="SAM" id="MobiDB-lite"/>
    </source>
</evidence>
<feature type="compositionally biased region" description="Pro residues" evidence="1">
    <location>
        <begin position="260"/>
        <end position="272"/>
    </location>
</feature>
<keyword evidence="2" id="KW-0472">Membrane</keyword>
<dbReference type="AlphaFoldDB" id="A0A6I4U8U3"/>
<reference evidence="3 4" key="1">
    <citation type="submission" date="2019-12" db="EMBL/GenBank/DDBJ databases">
        <title>Genomic-based taxomic classification of the family Erythrobacteraceae.</title>
        <authorList>
            <person name="Xu L."/>
        </authorList>
    </citation>
    <scope>NUCLEOTIDE SEQUENCE [LARGE SCALE GENOMIC DNA]</scope>
    <source>
        <strain evidence="3 4">LMG 29519</strain>
    </source>
</reference>
<feature type="region of interest" description="Disordered" evidence="1">
    <location>
        <begin position="168"/>
        <end position="324"/>
    </location>
</feature>
<proteinExistence type="predicted"/>
<feature type="transmembrane region" description="Helical" evidence="2">
    <location>
        <begin position="12"/>
        <end position="33"/>
    </location>
</feature>
<dbReference type="RefSeq" id="WP_160617272.1">
    <property type="nucleotide sequence ID" value="NZ_WTYR01000001.1"/>
</dbReference>
<keyword evidence="2" id="KW-1133">Transmembrane helix</keyword>
<evidence type="ECO:0000313" key="4">
    <source>
        <dbReference type="Proteomes" id="UP000429229"/>
    </source>
</evidence>
<comment type="caution">
    <text evidence="3">The sequence shown here is derived from an EMBL/GenBank/DDBJ whole genome shotgun (WGS) entry which is preliminary data.</text>
</comment>
<evidence type="ECO:0000256" key="2">
    <source>
        <dbReference type="SAM" id="Phobius"/>
    </source>
</evidence>
<gene>
    <name evidence="3" type="ORF">GRI68_10960</name>
</gene>
<dbReference type="Proteomes" id="UP000429229">
    <property type="component" value="Unassembled WGS sequence"/>
</dbReference>
<feature type="compositionally biased region" description="Low complexity" evidence="1">
    <location>
        <begin position="299"/>
        <end position="318"/>
    </location>
</feature>
<organism evidence="3 4">
    <name type="scientific">Alteriqipengyuania halimionae</name>
    <dbReference type="NCBI Taxonomy" id="1926630"/>
    <lineage>
        <taxon>Bacteria</taxon>
        <taxon>Pseudomonadati</taxon>
        <taxon>Pseudomonadota</taxon>
        <taxon>Alphaproteobacteria</taxon>
        <taxon>Sphingomonadales</taxon>
        <taxon>Erythrobacteraceae</taxon>
        <taxon>Alteriqipengyuania</taxon>
    </lineage>
</organism>
<feature type="compositionally biased region" description="Basic and acidic residues" evidence="1">
    <location>
        <begin position="379"/>
        <end position="393"/>
    </location>
</feature>